<sequence>MAVQNGSPRDYLNKLVVVFGYSYVELTAKAAIVRFGVTDRIYCRIITSPEGVQIYRGDSYKPMLEALRNEYKLKLAKVVQL</sequence>
<dbReference type="EMBL" id="HQ317390">
    <property type="protein sequence ID" value="AFK66740.1"/>
    <property type="molecule type" value="Genomic_DNA"/>
</dbReference>
<evidence type="ECO:0000313" key="1">
    <source>
        <dbReference type="EMBL" id="AFK66740.1"/>
    </source>
</evidence>
<dbReference type="RefSeq" id="YP_006489330.1">
    <property type="nucleotide sequence ID" value="NC_018088.1"/>
</dbReference>
<accession>I3UMM5</accession>
<evidence type="ECO:0000313" key="2">
    <source>
        <dbReference type="Proteomes" id="UP000005266"/>
    </source>
</evidence>
<proteinExistence type="predicted"/>
<dbReference type="GeneID" id="13165561"/>
<name>I3UMM5_9CAUD</name>
<protein>
    <submittedName>
        <fullName evidence="1">Uncharacterized protein</fullName>
    </submittedName>
</protein>
<dbReference type="KEGG" id="vg:13165561"/>
<reference evidence="1 2" key="1">
    <citation type="journal article" date="2013" name="Extremophiles">
        <title>Genomic analysis of cold-active Colwelliaphage 9A and psychrophilic phage-host interactions.</title>
        <authorList>
            <person name="Colangelo-Lillis J.R."/>
            <person name="Deming J.W."/>
        </authorList>
    </citation>
    <scope>NUCLEOTIDE SEQUENCE [LARGE SCALE GENOMIC DNA]</scope>
    <source>
        <strain evidence="1">9A</strain>
    </source>
</reference>
<keyword evidence="2" id="KW-1185">Reference proteome</keyword>
<dbReference type="Proteomes" id="UP000005266">
    <property type="component" value="Segment"/>
</dbReference>
<gene>
    <name evidence="1" type="ORF">COPG_00144</name>
</gene>
<organism evidence="1 2">
    <name type="scientific">Colwellia phage 9A</name>
    <dbReference type="NCBI Taxonomy" id="765765"/>
    <lineage>
        <taxon>Viruses</taxon>
        <taxon>Duplodnaviria</taxon>
        <taxon>Heunggongvirae</taxon>
        <taxon>Uroviricota</taxon>
        <taxon>Caudoviricetes</taxon>
        <taxon>Franklinbayvirus</taxon>
        <taxon>Franklinbayvirus fv9A</taxon>
    </lineage>
</organism>